<feature type="region of interest" description="Disordered" evidence="1">
    <location>
        <begin position="58"/>
        <end position="102"/>
    </location>
</feature>
<comment type="caution">
    <text evidence="2">The sequence shown here is derived from an EMBL/GenBank/DDBJ whole genome shotgun (WGS) entry which is preliminary data.</text>
</comment>
<keyword evidence="3" id="KW-1185">Reference proteome</keyword>
<name>A0AAE0BG37_9CHLO</name>
<evidence type="ECO:0000313" key="3">
    <source>
        <dbReference type="Proteomes" id="UP001190700"/>
    </source>
</evidence>
<proteinExistence type="predicted"/>
<dbReference type="AlphaFoldDB" id="A0AAE0BG37"/>
<accession>A0AAE0BG37</accession>
<dbReference type="EMBL" id="LGRX02035182">
    <property type="protein sequence ID" value="KAK3235993.1"/>
    <property type="molecule type" value="Genomic_DNA"/>
</dbReference>
<organism evidence="2 3">
    <name type="scientific">Cymbomonas tetramitiformis</name>
    <dbReference type="NCBI Taxonomy" id="36881"/>
    <lineage>
        <taxon>Eukaryota</taxon>
        <taxon>Viridiplantae</taxon>
        <taxon>Chlorophyta</taxon>
        <taxon>Pyramimonadophyceae</taxon>
        <taxon>Pyramimonadales</taxon>
        <taxon>Pyramimonadaceae</taxon>
        <taxon>Cymbomonas</taxon>
    </lineage>
</organism>
<feature type="compositionally biased region" description="Basic and acidic residues" evidence="1">
    <location>
        <begin position="90"/>
        <end position="102"/>
    </location>
</feature>
<evidence type="ECO:0000313" key="2">
    <source>
        <dbReference type="EMBL" id="KAK3235993.1"/>
    </source>
</evidence>
<protein>
    <submittedName>
        <fullName evidence="2">Uncharacterized protein</fullName>
    </submittedName>
</protein>
<evidence type="ECO:0000256" key="1">
    <source>
        <dbReference type="SAM" id="MobiDB-lite"/>
    </source>
</evidence>
<sequence>MVHQGLYSFRDNPLPSSSQRGARAMASRGESSHRAATIDGMESYKALVSMMNNLMEPEKASGVLRRSRKPTERIQRRQSLEGSRSTDLPLNREKDTKKFFYD</sequence>
<gene>
    <name evidence="2" type="ORF">CYMTET_53842</name>
</gene>
<dbReference type="Proteomes" id="UP001190700">
    <property type="component" value="Unassembled WGS sequence"/>
</dbReference>
<reference evidence="2 3" key="1">
    <citation type="journal article" date="2015" name="Genome Biol. Evol.">
        <title>Comparative Genomics of a Bacterivorous Green Alga Reveals Evolutionary Causalities and Consequences of Phago-Mixotrophic Mode of Nutrition.</title>
        <authorList>
            <person name="Burns J.A."/>
            <person name="Paasch A."/>
            <person name="Narechania A."/>
            <person name="Kim E."/>
        </authorList>
    </citation>
    <scope>NUCLEOTIDE SEQUENCE [LARGE SCALE GENOMIC DNA]</scope>
    <source>
        <strain evidence="2 3">PLY_AMNH</strain>
    </source>
</reference>
<feature type="region of interest" description="Disordered" evidence="1">
    <location>
        <begin position="1"/>
        <end position="37"/>
    </location>
</feature>
<feature type="compositionally biased region" description="Basic and acidic residues" evidence="1">
    <location>
        <begin position="69"/>
        <end position="79"/>
    </location>
</feature>